<comment type="cofactor">
    <cofactor evidence="4">
        <name>[4Fe-4S] cluster</name>
        <dbReference type="ChEBI" id="CHEBI:49883"/>
    </cofactor>
    <text evidence="4">Binds 1 [4Fe-4S] cluster per subunit.</text>
</comment>
<comment type="function">
    <text evidence="4">Catalyzes the formation of sulfite from adenosine 5'-phosphosulfate (APS) using thioredoxin as an electron donor.</text>
</comment>
<keyword evidence="4" id="KW-0963">Cytoplasm</keyword>
<evidence type="ECO:0000256" key="1">
    <source>
        <dbReference type="ARBA" id="ARBA00009732"/>
    </source>
</evidence>
<dbReference type="EMBL" id="CP088295">
    <property type="protein sequence ID" value="UUY04175.1"/>
    <property type="molecule type" value="Genomic_DNA"/>
</dbReference>
<dbReference type="PANTHER" id="PTHR46509">
    <property type="entry name" value="PHOSPHOADENOSINE PHOSPHOSULFATE REDUCTASE"/>
    <property type="match status" value="1"/>
</dbReference>
<sequence length="216" mass="23771">MRGLSPTTLPDLEAFDVDAVLRHAGEQHGAGLVLLCSFQKEESVLVDAVSRVAPQTRIVTIDTGVLFPETLAAWKAFEDRFGVHVDVEDASRPGNPWTGPEDCCGSEKVAGLERALSDATAWITGIRREQSPTRANAKKLEWDEKRGIPKYNPLADWTDKDLWKHIAARDLPYHELHDQGYSSIGCAPCTQPGDGREGRWAGQDKTECGLHVQEIG</sequence>
<dbReference type="EC" id="1.8.4.10" evidence="4"/>
<evidence type="ECO:0000256" key="3">
    <source>
        <dbReference type="ARBA" id="ARBA00024327"/>
    </source>
</evidence>
<comment type="pathway">
    <text evidence="3 4">Sulfur metabolism; hydrogen sulfide biosynthesis; sulfite from sulfate.</text>
</comment>
<evidence type="ECO:0000256" key="4">
    <source>
        <dbReference type="HAMAP-Rule" id="MF_00063"/>
    </source>
</evidence>
<feature type="domain" description="Phosphoadenosine phosphosulphate reductase" evidence="5">
    <location>
        <begin position="32"/>
        <end position="192"/>
    </location>
</feature>
<organism evidence="6 7">
    <name type="scientific">Svornostia abyssi</name>
    <dbReference type="NCBI Taxonomy" id="2898438"/>
    <lineage>
        <taxon>Bacteria</taxon>
        <taxon>Bacillati</taxon>
        <taxon>Actinomycetota</taxon>
        <taxon>Thermoleophilia</taxon>
        <taxon>Solirubrobacterales</taxon>
        <taxon>Baekduiaceae</taxon>
        <taxon>Svornostia</taxon>
    </lineage>
</organism>
<name>A0ABY5PI72_9ACTN</name>
<accession>A0ABY5PI72</accession>
<feature type="active site" description="Nucleophile; cysteine thiosulfonate intermediate" evidence="4">
    <location>
        <position position="208"/>
    </location>
</feature>
<dbReference type="NCBIfam" id="NF002537">
    <property type="entry name" value="PRK02090.1"/>
    <property type="match status" value="1"/>
</dbReference>
<keyword evidence="7" id="KW-1185">Reference proteome</keyword>
<keyword evidence="4" id="KW-0479">Metal-binding</keyword>
<comment type="catalytic activity">
    <reaction evidence="4">
        <text>[thioredoxin]-disulfide + sulfite + AMP + 2 H(+) = adenosine 5'-phosphosulfate + [thioredoxin]-dithiol</text>
        <dbReference type="Rhea" id="RHEA:21976"/>
        <dbReference type="Rhea" id="RHEA-COMP:10698"/>
        <dbReference type="Rhea" id="RHEA-COMP:10700"/>
        <dbReference type="ChEBI" id="CHEBI:15378"/>
        <dbReference type="ChEBI" id="CHEBI:17359"/>
        <dbReference type="ChEBI" id="CHEBI:29950"/>
        <dbReference type="ChEBI" id="CHEBI:50058"/>
        <dbReference type="ChEBI" id="CHEBI:58243"/>
        <dbReference type="ChEBI" id="CHEBI:456215"/>
        <dbReference type="EC" id="1.8.4.10"/>
    </reaction>
</comment>
<dbReference type="GO" id="GO:0004604">
    <property type="term" value="F:phosphoadenylyl-sulfate reductase (thioredoxin) activity"/>
    <property type="evidence" value="ECO:0007669"/>
    <property type="project" value="UniProtKB-EC"/>
</dbReference>
<proteinExistence type="inferred from homology"/>
<keyword evidence="4" id="KW-0411">Iron-sulfur</keyword>
<evidence type="ECO:0000313" key="6">
    <source>
        <dbReference type="EMBL" id="UUY04175.1"/>
    </source>
</evidence>
<reference evidence="7" key="1">
    <citation type="submission" date="2021-11" db="EMBL/GenBank/DDBJ databases">
        <title>Cultivation dependent microbiological survey of springs from the worlds oldest radium mine currently devoted to the extraction of radon-saturated water.</title>
        <authorList>
            <person name="Kapinusova G."/>
            <person name="Smrhova T."/>
            <person name="Strejcek M."/>
            <person name="Suman J."/>
            <person name="Jani K."/>
            <person name="Pajer P."/>
            <person name="Uhlik O."/>
        </authorList>
    </citation>
    <scope>NUCLEOTIDE SEQUENCE [LARGE SCALE GENOMIC DNA]</scope>
    <source>
        <strain evidence="7">J379</strain>
    </source>
</reference>
<feature type="binding site" evidence="4">
    <location>
        <position position="104"/>
    </location>
    <ligand>
        <name>[4Fe-4S] cluster</name>
        <dbReference type="ChEBI" id="CHEBI:49883"/>
    </ligand>
</feature>
<evidence type="ECO:0000256" key="2">
    <source>
        <dbReference type="ARBA" id="ARBA00023002"/>
    </source>
</evidence>
<keyword evidence="2 4" id="KW-0560">Oxidoreductase</keyword>
<dbReference type="Proteomes" id="UP001058860">
    <property type="component" value="Chromosome"/>
</dbReference>
<evidence type="ECO:0000313" key="7">
    <source>
        <dbReference type="Proteomes" id="UP001058860"/>
    </source>
</evidence>
<dbReference type="HAMAP" id="MF_00063">
    <property type="entry name" value="CysH"/>
    <property type="match status" value="1"/>
</dbReference>
<dbReference type="Pfam" id="PF01507">
    <property type="entry name" value="PAPS_reduct"/>
    <property type="match status" value="1"/>
</dbReference>
<dbReference type="InterPro" id="IPR002500">
    <property type="entry name" value="PAPS_reduct_dom"/>
</dbReference>
<gene>
    <name evidence="4" type="primary">cysH</name>
    <name evidence="6" type="ORF">LRS13_01200</name>
</gene>
<evidence type="ECO:0000259" key="5">
    <source>
        <dbReference type="Pfam" id="PF01507"/>
    </source>
</evidence>
<feature type="binding site" evidence="4">
    <location>
        <position position="189"/>
    </location>
    <ligand>
        <name>[4Fe-4S] cluster</name>
        <dbReference type="ChEBI" id="CHEBI:49883"/>
    </ligand>
</feature>
<protein>
    <recommendedName>
        <fullName evidence="4">Adenosine 5'-phosphosulfate reductase</fullName>
        <shortName evidence="4">APS reductase</shortName>
        <ecNumber evidence="4">1.8.4.10</ecNumber>
    </recommendedName>
    <alternativeName>
        <fullName evidence="4">5'-adenylylsulfate reductase</fullName>
    </alternativeName>
    <alternativeName>
        <fullName evidence="4">Thioredoxin-dependent 5'-adenylylsulfate reductase</fullName>
    </alternativeName>
</protein>
<dbReference type="PANTHER" id="PTHR46509:SF1">
    <property type="entry name" value="PHOSPHOADENOSINE PHOSPHOSULFATE REDUCTASE"/>
    <property type="match status" value="1"/>
</dbReference>
<comment type="subcellular location">
    <subcellularLocation>
        <location evidence="4">Cytoplasm</location>
    </subcellularLocation>
</comment>
<dbReference type="Gene3D" id="3.40.50.620">
    <property type="entry name" value="HUPs"/>
    <property type="match status" value="1"/>
</dbReference>
<dbReference type="PIRSF" id="PIRSF000857">
    <property type="entry name" value="PAPS_reductase"/>
    <property type="match status" value="1"/>
</dbReference>
<dbReference type="CDD" id="cd23945">
    <property type="entry name" value="PAPS_reductase"/>
    <property type="match status" value="1"/>
</dbReference>
<comment type="similarity">
    <text evidence="1 4">Belongs to the PAPS reductase family. CysH subfamily.</text>
</comment>
<feature type="binding site" evidence="4">
    <location>
        <position position="186"/>
    </location>
    <ligand>
        <name>[4Fe-4S] cluster</name>
        <dbReference type="ChEBI" id="CHEBI:49883"/>
    </ligand>
</feature>
<dbReference type="SUPFAM" id="SSF52402">
    <property type="entry name" value="Adenine nucleotide alpha hydrolases-like"/>
    <property type="match status" value="1"/>
</dbReference>
<dbReference type="InterPro" id="IPR004511">
    <property type="entry name" value="PAPS/APS_Rdtase"/>
</dbReference>
<dbReference type="RefSeq" id="WP_353864666.1">
    <property type="nucleotide sequence ID" value="NZ_CP088295.1"/>
</dbReference>
<feature type="binding site" evidence="4">
    <location>
        <position position="103"/>
    </location>
    <ligand>
        <name>[4Fe-4S] cluster</name>
        <dbReference type="ChEBI" id="CHEBI:49883"/>
    </ligand>
</feature>
<keyword evidence="4" id="KW-0408">Iron</keyword>
<dbReference type="InterPro" id="IPR014729">
    <property type="entry name" value="Rossmann-like_a/b/a_fold"/>
</dbReference>